<organism evidence="2 3">
    <name type="scientific">Cuscuta campestris</name>
    <dbReference type="NCBI Taxonomy" id="132261"/>
    <lineage>
        <taxon>Eukaryota</taxon>
        <taxon>Viridiplantae</taxon>
        <taxon>Streptophyta</taxon>
        <taxon>Embryophyta</taxon>
        <taxon>Tracheophyta</taxon>
        <taxon>Spermatophyta</taxon>
        <taxon>Magnoliopsida</taxon>
        <taxon>eudicotyledons</taxon>
        <taxon>Gunneridae</taxon>
        <taxon>Pentapetalae</taxon>
        <taxon>asterids</taxon>
        <taxon>lamiids</taxon>
        <taxon>Solanales</taxon>
        <taxon>Convolvulaceae</taxon>
        <taxon>Cuscuteae</taxon>
        <taxon>Cuscuta</taxon>
        <taxon>Cuscuta subgen. Grammica</taxon>
        <taxon>Cuscuta sect. Cleistogrammica</taxon>
    </lineage>
</organism>
<evidence type="ECO:0000256" key="1">
    <source>
        <dbReference type="SAM" id="Phobius"/>
    </source>
</evidence>
<dbReference type="OrthoDB" id="1725092at2759"/>
<dbReference type="Proteomes" id="UP000595140">
    <property type="component" value="Unassembled WGS sequence"/>
</dbReference>
<sequence>MSRFLQLTWTRLCNLILAINKNTTIPRRVENSLRDRAKAVANRVSITRDGDGGGCMKACCPVCLTPISMDKTLEASDLRMSLAIHLSLYHPDDINLMWEMMMVQNKGKSSVHVPSFLLGVGMSAGIGALTLLAKTWARPTANKRCIGGVLGWIEQKQWQKRRGK</sequence>
<protein>
    <submittedName>
        <fullName evidence="2">Uncharacterized protein</fullName>
    </submittedName>
</protein>
<keyword evidence="3" id="KW-1185">Reference proteome</keyword>
<accession>A0A484LJ23</accession>
<evidence type="ECO:0000313" key="2">
    <source>
        <dbReference type="EMBL" id="VFQ76472.1"/>
    </source>
</evidence>
<name>A0A484LJ23_9ASTE</name>
<keyword evidence="1" id="KW-1133">Transmembrane helix</keyword>
<reference evidence="2 3" key="1">
    <citation type="submission" date="2018-04" db="EMBL/GenBank/DDBJ databases">
        <authorList>
            <person name="Vogel A."/>
        </authorList>
    </citation>
    <scope>NUCLEOTIDE SEQUENCE [LARGE SCALE GENOMIC DNA]</scope>
</reference>
<proteinExistence type="predicted"/>
<keyword evidence="1" id="KW-0812">Transmembrane</keyword>
<evidence type="ECO:0000313" key="3">
    <source>
        <dbReference type="Proteomes" id="UP000595140"/>
    </source>
</evidence>
<feature type="transmembrane region" description="Helical" evidence="1">
    <location>
        <begin position="111"/>
        <end position="133"/>
    </location>
</feature>
<dbReference type="EMBL" id="OOIL02001566">
    <property type="protein sequence ID" value="VFQ76472.1"/>
    <property type="molecule type" value="Genomic_DNA"/>
</dbReference>
<keyword evidence="1" id="KW-0472">Membrane</keyword>
<dbReference type="AlphaFoldDB" id="A0A484LJ23"/>
<gene>
    <name evidence="2" type="ORF">CCAM_LOCUS18248</name>
</gene>